<dbReference type="Pfam" id="PF01370">
    <property type="entry name" value="Epimerase"/>
    <property type="match status" value="1"/>
</dbReference>
<name>A0A9W8XPU2_9PLEO</name>
<sequence>MARILLTGGTGYIGGDVLYRLLLHGAPKNSISCLVRDHEKAKQLSKIYPDVRIVEGDLDDVQLVEKEAREADIVAHLAVTSHFPSSEAIVRGLTQPERGRKGYWIQISGATLLAADEIKDGRFGFATDKSYDDVKDIKDIHSIITANPKRLVDNLVLVQDKINTALIVGPHIYGLGRGPSHTRSVQAPEIARATLKLKEGFRLGEGKNRWSNIHVNDLSDLVASLVEAAAEGETADGQWGKDGIYFPENGNMTFGDLSAKIAKEAQKQSLIPKGSAEKVIDAKEADALSEQPSIRPCKSRRSKEMSKNLKKNVTFAPLASAKVYFIARGQGTWDNGQMRADSPTPYEVASLPRLAAQTLAHIEHNEKTGTDVKRKPLVQGTPHIDAQNGAQSAREPTQPSGSATFDAFLPQEKLLDEHTHRRPNTKSFGSLASLKSLSKNFKQKILGDKNKF</sequence>
<dbReference type="GO" id="GO:0005737">
    <property type="term" value="C:cytoplasm"/>
    <property type="evidence" value="ECO:0007669"/>
    <property type="project" value="TreeGrafter"/>
</dbReference>
<evidence type="ECO:0000256" key="1">
    <source>
        <dbReference type="SAM" id="MobiDB-lite"/>
    </source>
</evidence>
<evidence type="ECO:0000313" key="4">
    <source>
        <dbReference type="Proteomes" id="UP001140513"/>
    </source>
</evidence>
<dbReference type="Proteomes" id="UP001140513">
    <property type="component" value="Unassembled WGS sequence"/>
</dbReference>
<evidence type="ECO:0000259" key="2">
    <source>
        <dbReference type="Pfam" id="PF01370"/>
    </source>
</evidence>
<dbReference type="GO" id="GO:0004029">
    <property type="term" value="F:aldehyde dehydrogenase (NAD+) activity"/>
    <property type="evidence" value="ECO:0007669"/>
    <property type="project" value="TreeGrafter"/>
</dbReference>
<dbReference type="PANTHER" id="PTHR48079:SF8">
    <property type="entry name" value="NAD(P)-BINDING DOMAIN-CONTAINING PROTEIN"/>
    <property type="match status" value="1"/>
</dbReference>
<gene>
    <name evidence="3" type="ORF">N0V89_004135</name>
</gene>
<dbReference type="SUPFAM" id="SSF51735">
    <property type="entry name" value="NAD(P)-binding Rossmann-fold domains"/>
    <property type="match status" value="1"/>
</dbReference>
<evidence type="ECO:0000313" key="3">
    <source>
        <dbReference type="EMBL" id="KAJ4356107.1"/>
    </source>
</evidence>
<proteinExistence type="predicted"/>
<feature type="compositionally biased region" description="Polar residues" evidence="1">
    <location>
        <begin position="388"/>
        <end position="403"/>
    </location>
</feature>
<dbReference type="Gene3D" id="3.40.50.720">
    <property type="entry name" value="NAD(P)-binding Rossmann-like Domain"/>
    <property type="match status" value="1"/>
</dbReference>
<dbReference type="EMBL" id="JAPEUX010000003">
    <property type="protein sequence ID" value="KAJ4356107.1"/>
    <property type="molecule type" value="Genomic_DNA"/>
</dbReference>
<organism evidence="3 4">
    <name type="scientific">Didymosphaeria variabile</name>
    <dbReference type="NCBI Taxonomy" id="1932322"/>
    <lineage>
        <taxon>Eukaryota</taxon>
        <taxon>Fungi</taxon>
        <taxon>Dikarya</taxon>
        <taxon>Ascomycota</taxon>
        <taxon>Pezizomycotina</taxon>
        <taxon>Dothideomycetes</taxon>
        <taxon>Pleosporomycetidae</taxon>
        <taxon>Pleosporales</taxon>
        <taxon>Massarineae</taxon>
        <taxon>Didymosphaeriaceae</taxon>
        <taxon>Didymosphaeria</taxon>
    </lineage>
</organism>
<protein>
    <recommendedName>
        <fullName evidence="2">NAD-dependent epimerase/dehydratase domain-containing protein</fullName>
    </recommendedName>
</protein>
<comment type="caution">
    <text evidence="3">The sequence shown here is derived from an EMBL/GenBank/DDBJ whole genome shotgun (WGS) entry which is preliminary data.</text>
</comment>
<dbReference type="AlphaFoldDB" id="A0A9W8XPU2"/>
<dbReference type="RefSeq" id="XP_056073233.1">
    <property type="nucleotide sequence ID" value="XM_056212925.1"/>
</dbReference>
<dbReference type="InterPro" id="IPR036291">
    <property type="entry name" value="NAD(P)-bd_dom_sf"/>
</dbReference>
<feature type="region of interest" description="Disordered" evidence="1">
    <location>
        <begin position="381"/>
        <end position="404"/>
    </location>
</feature>
<accession>A0A9W8XPU2</accession>
<dbReference type="OrthoDB" id="2130169at2759"/>
<dbReference type="InterPro" id="IPR051783">
    <property type="entry name" value="NAD(P)-dependent_oxidoreduct"/>
</dbReference>
<keyword evidence="4" id="KW-1185">Reference proteome</keyword>
<dbReference type="GeneID" id="80907665"/>
<reference evidence="3" key="1">
    <citation type="submission" date="2022-10" db="EMBL/GenBank/DDBJ databases">
        <title>Tapping the CABI collections for fungal endophytes: first genome assemblies for Collariella, Neodidymelliopsis, Ascochyta clinopodiicola, Didymella pomorum, Didymosphaeria variabile, Neocosmospora piperis and Neocucurbitaria cava.</title>
        <authorList>
            <person name="Hill R."/>
        </authorList>
    </citation>
    <scope>NUCLEOTIDE SEQUENCE</scope>
    <source>
        <strain evidence="3">IMI 356815</strain>
    </source>
</reference>
<dbReference type="InterPro" id="IPR001509">
    <property type="entry name" value="Epimerase_deHydtase"/>
</dbReference>
<dbReference type="PANTHER" id="PTHR48079">
    <property type="entry name" value="PROTEIN YEEZ"/>
    <property type="match status" value="1"/>
</dbReference>
<feature type="domain" description="NAD-dependent epimerase/dehydratase" evidence="2">
    <location>
        <begin position="4"/>
        <end position="87"/>
    </location>
</feature>